<evidence type="ECO:0000313" key="3">
    <source>
        <dbReference type="WBParaSite" id="nRc.2.0.1.t10465-RA"/>
    </source>
</evidence>
<dbReference type="AlphaFoldDB" id="A0A915I8H5"/>
<evidence type="ECO:0000313" key="2">
    <source>
        <dbReference type="Proteomes" id="UP000887565"/>
    </source>
</evidence>
<accession>A0A915I8H5</accession>
<dbReference type="WBParaSite" id="nRc.2.0.1.t10465-RA">
    <property type="protein sequence ID" value="nRc.2.0.1.t10465-RA"/>
    <property type="gene ID" value="nRc.2.0.1.g10465"/>
</dbReference>
<reference evidence="3" key="1">
    <citation type="submission" date="2022-11" db="UniProtKB">
        <authorList>
            <consortium name="WormBaseParasite"/>
        </authorList>
    </citation>
    <scope>IDENTIFICATION</scope>
</reference>
<organism evidence="2 3">
    <name type="scientific">Romanomermis culicivorax</name>
    <name type="common">Nematode worm</name>
    <dbReference type="NCBI Taxonomy" id="13658"/>
    <lineage>
        <taxon>Eukaryota</taxon>
        <taxon>Metazoa</taxon>
        <taxon>Ecdysozoa</taxon>
        <taxon>Nematoda</taxon>
        <taxon>Enoplea</taxon>
        <taxon>Dorylaimia</taxon>
        <taxon>Mermithida</taxon>
        <taxon>Mermithoidea</taxon>
        <taxon>Mermithidae</taxon>
        <taxon>Romanomermis</taxon>
    </lineage>
</organism>
<sequence length="172" mass="19030">MSKVPTKLAIPPPDAAKQTAQLPPVATPMAQDKLELMAAQMEKMMAILGQMQNQIVMQQQKITDLEIGNFPLSTSNLPPPSSPLGLLPAEQGVYGLVNPPHALPADNPTDVDDRTEKERDQMIITQFYSKSSPVIQATWNKHKGQIVSLQDLVAFCDNLEKELKIQDELFEQ</sequence>
<keyword evidence="2" id="KW-1185">Reference proteome</keyword>
<name>A0A915I8H5_ROMCU</name>
<proteinExistence type="predicted"/>
<protein>
    <submittedName>
        <fullName evidence="3">Uncharacterized protein</fullName>
    </submittedName>
</protein>
<dbReference type="Proteomes" id="UP000887565">
    <property type="component" value="Unplaced"/>
</dbReference>
<evidence type="ECO:0000256" key="1">
    <source>
        <dbReference type="SAM" id="MobiDB-lite"/>
    </source>
</evidence>
<feature type="region of interest" description="Disordered" evidence="1">
    <location>
        <begin position="1"/>
        <end position="22"/>
    </location>
</feature>